<evidence type="ECO:0000313" key="2">
    <source>
        <dbReference type="EMBL" id="EPI12177.1"/>
    </source>
</evidence>
<feature type="compositionally biased region" description="Basic and acidic residues" evidence="1">
    <location>
        <begin position="1"/>
        <end position="11"/>
    </location>
</feature>
<feature type="region of interest" description="Disordered" evidence="1">
    <location>
        <begin position="1"/>
        <end position="27"/>
    </location>
</feature>
<gene>
    <name evidence="2" type="ORF">D356_01626</name>
</gene>
<comment type="caution">
    <text evidence="2">The sequence shown here is derived from an EMBL/GenBank/DDBJ whole genome shotgun (WGS) entry which is preliminary data.</text>
</comment>
<dbReference type="EMBL" id="ATIT01000093">
    <property type="protein sequence ID" value="EPI12177.1"/>
    <property type="molecule type" value="Genomic_DNA"/>
</dbReference>
<evidence type="ECO:0000256" key="1">
    <source>
        <dbReference type="SAM" id="MobiDB-lite"/>
    </source>
</evidence>
<accession>A0AB73A9E6</accession>
<name>A0AB73A9E6_ENTFC</name>
<dbReference type="Proteomes" id="UP000014622">
    <property type="component" value="Unassembled WGS sequence"/>
</dbReference>
<sequence>MTNKHSYEMKKQRTKQKSTKKNILPPIQRSMNFFVQKKPSFRKKRRLKVNFY</sequence>
<protein>
    <recommendedName>
        <fullName evidence="4">30S ribosomal protein S18 domain protein</fullName>
    </recommendedName>
</protein>
<proteinExistence type="predicted"/>
<organism evidence="2 3">
    <name type="scientific">Enterococcus faecium SD2A-2</name>
    <dbReference type="NCBI Taxonomy" id="1244154"/>
    <lineage>
        <taxon>Bacteria</taxon>
        <taxon>Bacillati</taxon>
        <taxon>Bacillota</taxon>
        <taxon>Bacilli</taxon>
        <taxon>Lactobacillales</taxon>
        <taxon>Enterococcaceae</taxon>
        <taxon>Enterococcus</taxon>
    </lineage>
</organism>
<evidence type="ECO:0008006" key="4">
    <source>
        <dbReference type="Google" id="ProtNLM"/>
    </source>
</evidence>
<evidence type="ECO:0000313" key="3">
    <source>
        <dbReference type="Proteomes" id="UP000014622"/>
    </source>
</evidence>
<reference evidence="2 3" key="1">
    <citation type="submission" date="2013-06" db="EMBL/GenBank/DDBJ databases">
        <authorList>
            <person name="Weinstock G."/>
            <person name="Sodergren E."/>
            <person name="Lobos E.A."/>
            <person name="Fulton L."/>
            <person name="Fulton R."/>
            <person name="Courtney L."/>
            <person name="Fronick C."/>
            <person name="O'Laughlin M."/>
            <person name="Godfrey J."/>
            <person name="Wilson R.M."/>
            <person name="Miner T."/>
            <person name="Farmer C."/>
            <person name="Delehaunty K."/>
            <person name="Cordes M."/>
            <person name="Minx P."/>
            <person name="Tomlinson C."/>
            <person name="Chen J."/>
            <person name="Wollam A."/>
            <person name="Pepin K.H."/>
            <person name="Bhonagiri V."/>
            <person name="Zhang X."/>
            <person name="Warren W."/>
            <person name="Mitreva M."/>
            <person name="Mardis E.R."/>
            <person name="Wilson R.K."/>
        </authorList>
    </citation>
    <scope>NUCLEOTIDE SEQUENCE [LARGE SCALE GENOMIC DNA]</scope>
    <source>
        <strain evidence="2 3">SD2A-2</strain>
    </source>
</reference>
<dbReference type="AlphaFoldDB" id="A0AB73A9E6"/>